<feature type="compositionally biased region" description="Low complexity" evidence="1">
    <location>
        <begin position="367"/>
        <end position="386"/>
    </location>
</feature>
<dbReference type="Gene3D" id="2.30.40.10">
    <property type="entry name" value="Urease, subunit C, domain 1"/>
    <property type="match status" value="1"/>
</dbReference>
<feature type="domain" description="Amidohydrolase-related" evidence="2">
    <location>
        <begin position="53"/>
        <end position="289"/>
    </location>
</feature>
<protein>
    <submittedName>
        <fullName evidence="3">Amidohydrolase family protein</fullName>
    </submittedName>
</protein>
<evidence type="ECO:0000313" key="3">
    <source>
        <dbReference type="EMBL" id="MBR7827083.1"/>
    </source>
</evidence>
<accession>A0A941IJF7</accession>
<evidence type="ECO:0000256" key="1">
    <source>
        <dbReference type="SAM" id="MobiDB-lite"/>
    </source>
</evidence>
<gene>
    <name evidence="3" type="ORF">KDK95_12265</name>
</gene>
<dbReference type="GO" id="GO:0016810">
    <property type="term" value="F:hydrolase activity, acting on carbon-nitrogen (but not peptide) bonds"/>
    <property type="evidence" value="ECO:0007669"/>
    <property type="project" value="InterPro"/>
</dbReference>
<dbReference type="InterPro" id="IPR050287">
    <property type="entry name" value="MTA/SAH_deaminase"/>
</dbReference>
<dbReference type="SUPFAM" id="SSF51338">
    <property type="entry name" value="Composite domain of metallo-dependent hydrolases"/>
    <property type="match status" value="1"/>
</dbReference>
<reference evidence="3" key="1">
    <citation type="submission" date="2021-04" db="EMBL/GenBank/DDBJ databases">
        <title>Genome based classification of Actinospica acidithermotolerans sp. nov., an actinobacterium isolated from an Indonesian hot spring.</title>
        <authorList>
            <person name="Kusuma A.B."/>
            <person name="Putra K.E."/>
            <person name="Nafisah S."/>
            <person name="Loh J."/>
            <person name="Nouioui I."/>
            <person name="Goodfellow M."/>
        </authorList>
    </citation>
    <scope>NUCLEOTIDE SEQUENCE</scope>
    <source>
        <strain evidence="3">MGRD01-02</strain>
    </source>
</reference>
<comment type="caution">
    <text evidence="3">The sequence shown here is derived from an EMBL/GenBank/DDBJ whole genome shotgun (WGS) entry which is preliminary data.</text>
</comment>
<sequence length="402" mass="42858">MRTLITGGSVLSMDPAVGDFASGDVLIENGIITRVAAHIDAPDAEVIDATERIVMPGLIDNHRHTWQTALRGIGADWTFPDYRAAIHATLRPRYRPEDVYLGNLLGRLEALHCGVTTMLDWFHCAEGPEHADAAVAGLRDAPGRSIFCYGANYGHQGSVEAEIRRVHRELDDERGPVTMAFGLRGAEDTSIETVAAELKLAAELGLRTSVHIASDGTARPVDDLRRHGLLEASTTFVHANGIADDELRMLADAGSSISISPDVELKMGFGWPMTGRALAAGLRPTLSVDDTPAAAATSSPPCAPPTLSSEAWTAPYVPATCWNSSPSTRRPPVGWRSAPAASPRARTPISSCCARTTSPCSRPPTQRPASSPQATPASSTRSWSRAARSSATGRCWVSTCRH</sequence>
<dbReference type="InterPro" id="IPR011059">
    <property type="entry name" value="Metal-dep_hydrolase_composite"/>
</dbReference>
<evidence type="ECO:0000313" key="4">
    <source>
        <dbReference type="Proteomes" id="UP000676325"/>
    </source>
</evidence>
<dbReference type="PANTHER" id="PTHR43794">
    <property type="entry name" value="AMINOHYDROLASE SSNA-RELATED"/>
    <property type="match status" value="1"/>
</dbReference>
<dbReference type="PANTHER" id="PTHR43794:SF5">
    <property type="entry name" value="CHLOROHYDROLASE FAMILY PROTEIN"/>
    <property type="match status" value="1"/>
</dbReference>
<dbReference type="SUPFAM" id="SSF51556">
    <property type="entry name" value="Metallo-dependent hydrolases"/>
    <property type="match status" value="1"/>
</dbReference>
<organism evidence="3 4">
    <name type="scientific">Actinospica acidithermotolerans</name>
    <dbReference type="NCBI Taxonomy" id="2828514"/>
    <lineage>
        <taxon>Bacteria</taxon>
        <taxon>Bacillati</taxon>
        <taxon>Actinomycetota</taxon>
        <taxon>Actinomycetes</taxon>
        <taxon>Catenulisporales</taxon>
        <taxon>Actinospicaceae</taxon>
        <taxon>Actinospica</taxon>
    </lineage>
</organism>
<dbReference type="AlphaFoldDB" id="A0A941IJF7"/>
<feature type="region of interest" description="Disordered" evidence="1">
    <location>
        <begin position="323"/>
        <end position="386"/>
    </location>
</feature>
<dbReference type="Pfam" id="PF01979">
    <property type="entry name" value="Amidohydro_1"/>
    <property type="match status" value="1"/>
</dbReference>
<dbReference type="EMBL" id="JAGSOH010000027">
    <property type="protein sequence ID" value="MBR7827083.1"/>
    <property type="molecule type" value="Genomic_DNA"/>
</dbReference>
<proteinExistence type="predicted"/>
<name>A0A941IJF7_9ACTN</name>
<dbReference type="Proteomes" id="UP000676325">
    <property type="component" value="Unassembled WGS sequence"/>
</dbReference>
<dbReference type="InterPro" id="IPR032466">
    <property type="entry name" value="Metal_Hydrolase"/>
</dbReference>
<dbReference type="InterPro" id="IPR006680">
    <property type="entry name" value="Amidohydro-rel"/>
</dbReference>
<evidence type="ECO:0000259" key="2">
    <source>
        <dbReference type="Pfam" id="PF01979"/>
    </source>
</evidence>
<keyword evidence="4" id="KW-1185">Reference proteome</keyword>
<feature type="compositionally biased region" description="Low complexity" evidence="1">
    <location>
        <begin position="336"/>
        <end position="351"/>
    </location>
</feature>
<dbReference type="Gene3D" id="3.20.20.140">
    <property type="entry name" value="Metal-dependent hydrolases"/>
    <property type="match status" value="1"/>
</dbReference>